<accession>A0ABX7QH42</accession>
<keyword evidence="3" id="KW-1185">Reference proteome</keyword>
<evidence type="ECO:0000313" key="3">
    <source>
        <dbReference type="Proteomes" id="UP000663440"/>
    </source>
</evidence>
<dbReference type="InterPro" id="IPR011652">
    <property type="entry name" value="MORN_2"/>
</dbReference>
<protein>
    <submittedName>
        <fullName evidence="2">Toxin-antitoxin system YwqK family antitoxin</fullName>
    </submittedName>
</protein>
<dbReference type="SUPFAM" id="SSF82185">
    <property type="entry name" value="Histone H3 K4-specific methyltransferase SET7/9 N-terminal domain"/>
    <property type="match status" value="2"/>
</dbReference>
<dbReference type="Gene3D" id="2.20.110.10">
    <property type="entry name" value="Histone H3 K4-specific methyltransferase SET7/9 N-terminal domain"/>
    <property type="match status" value="3"/>
</dbReference>
<feature type="chain" id="PRO_5046130461" evidence="1">
    <location>
        <begin position="19"/>
        <end position="328"/>
    </location>
</feature>
<dbReference type="Proteomes" id="UP000663440">
    <property type="component" value="Chromosome"/>
</dbReference>
<feature type="signal peptide" evidence="1">
    <location>
        <begin position="1"/>
        <end position="18"/>
    </location>
</feature>
<reference evidence="2 3" key="1">
    <citation type="submission" date="2021-03" db="EMBL/GenBank/DDBJ databases">
        <title>Flavobacterium kribbensis sp. nov, an endophytic bacteria, isolated from soybean.</title>
        <authorList>
            <person name="Lee J."/>
            <person name="Seo J."/>
        </authorList>
    </citation>
    <scope>NUCLEOTIDE SEQUENCE [LARGE SCALE GENOMIC DNA]</scope>
    <source>
        <strain evidence="2 3">BB8</strain>
    </source>
</reference>
<sequence>MTKKLALLLLILIYGCNADINDRDKRNENWVYWLDSKTGKSSWIPVSDQTTVKDGKYISFYSEGTIYEKGKLKNGKNIDTIYWYDQNEKLIHYALVKSGKFIQYYVNDGPYISYFQDGKVFEKGIVKNHKIKDQWTRYFNNGNIEWSIDFKDGTGLKTWYFEDGQISAKTAYIKNKLSGQNKHWFENGQVKEISYWTNGMQTGLFECYFENGKLEQRTNWKNDEPEGLSERWYNNGQKKNIQFFKGGLIDGNGKQWHPNGKLQVDLNYISGKKNGKALKYHENGNLQVEGNYKNDEQDGVWKWYDENGKFIQKDIYVNGKLIEIQNNL</sequence>
<gene>
    <name evidence="2" type="ORF">J0383_03840</name>
</gene>
<dbReference type="PROSITE" id="PS51257">
    <property type="entry name" value="PROKAR_LIPOPROTEIN"/>
    <property type="match status" value="1"/>
</dbReference>
<evidence type="ECO:0000256" key="1">
    <source>
        <dbReference type="SAM" id="SignalP"/>
    </source>
</evidence>
<dbReference type="EMBL" id="CP071448">
    <property type="protein sequence ID" value="QSW89954.1"/>
    <property type="molecule type" value="Genomic_DNA"/>
</dbReference>
<keyword evidence="1" id="KW-0732">Signal</keyword>
<proteinExistence type="predicted"/>
<dbReference type="RefSeq" id="WP_207297128.1">
    <property type="nucleotide sequence ID" value="NZ_CP071448.1"/>
</dbReference>
<dbReference type="Pfam" id="PF07661">
    <property type="entry name" value="MORN_2"/>
    <property type="match status" value="7"/>
</dbReference>
<evidence type="ECO:0000313" key="2">
    <source>
        <dbReference type="EMBL" id="QSW89954.1"/>
    </source>
</evidence>
<dbReference type="Gene3D" id="3.90.930.1">
    <property type="match status" value="1"/>
</dbReference>
<organism evidence="2 3">
    <name type="scientific">Flavobacterium endoglycinae</name>
    <dbReference type="NCBI Taxonomy" id="2816357"/>
    <lineage>
        <taxon>Bacteria</taxon>
        <taxon>Pseudomonadati</taxon>
        <taxon>Bacteroidota</taxon>
        <taxon>Flavobacteriia</taxon>
        <taxon>Flavobacteriales</taxon>
        <taxon>Flavobacteriaceae</taxon>
        <taxon>Flavobacterium</taxon>
    </lineage>
</organism>
<name>A0ABX7QH42_9FLAO</name>